<proteinExistence type="predicted"/>
<accession>A0ABW8Z0C9</accession>
<evidence type="ECO:0000256" key="1">
    <source>
        <dbReference type="ARBA" id="ARBA00022679"/>
    </source>
</evidence>
<dbReference type="EMBL" id="JBELPZ010000009">
    <property type="protein sequence ID" value="MFL9844846.1"/>
    <property type="molecule type" value="Genomic_DNA"/>
</dbReference>
<dbReference type="PROSITE" id="PS01045">
    <property type="entry name" value="SQUALEN_PHYTOEN_SYN_2"/>
    <property type="match status" value="1"/>
</dbReference>
<dbReference type="Proteomes" id="UP001629156">
    <property type="component" value="Unassembled WGS sequence"/>
</dbReference>
<dbReference type="SFLD" id="SFLDS00005">
    <property type="entry name" value="Isoprenoid_Synthase_Type_I"/>
    <property type="match status" value="1"/>
</dbReference>
<dbReference type="SFLD" id="SFLDG01212">
    <property type="entry name" value="Phytoene_synthase_like"/>
    <property type="match status" value="1"/>
</dbReference>
<evidence type="ECO:0000313" key="3">
    <source>
        <dbReference type="Proteomes" id="UP001629156"/>
    </source>
</evidence>
<keyword evidence="3" id="KW-1185">Reference proteome</keyword>
<dbReference type="Pfam" id="PF00494">
    <property type="entry name" value="SQS_PSY"/>
    <property type="match status" value="1"/>
</dbReference>
<comment type="caution">
    <text evidence="2">The sequence shown here is derived from an EMBL/GenBank/DDBJ whole genome shotgun (WGS) entry which is preliminary data.</text>
</comment>
<dbReference type="InterPro" id="IPR044843">
    <property type="entry name" value="Trans_IPPS_bact-type"/>
</dbReference>
<evidence type="ECO:0000313" key="2">
    <source>
        <dbReference type="EMBL" id="MFL9844846.1"/>
    </source>
</evidence>
<dbReference type="InterPro" id="IPR019845">
    <property type="entry name" value="Squalene/phytoene_synthase_CS"/>
</dbReference>
<dbReference type="SUPFAM" id="SSF48576">
    <property type="entry name" value="Terpenoid synthases"/>
    <property type="match status" value="1"/>
</dbReference>
<dbReference type="EC" id="2.5.1.-" evidence="2"/>
<keyword evidence="1 2" id="KW-0808">Transferase</keyword>
<dbReference type="SFLD" id="SFLDG01018">
    <property type="entry name" value="Squalene/Phytoene_Synthase_Lik"/>
    <property type="match status" value="1"/>
</dbReference>
<sequence>MKATFDHTSYKASKLVTHQYSTSFSLGTRLLGKKIRWNIYAIYGFVRFADEIVDSFLDYNRQELLERFIKEYHTSLQDNISLNPIINSFQEVVLKYEMQELVEDFLRSMKMDLNKIDYDDADAYKAYIYGSADVVGLMCLKVFVDGDKDMYEQLKPYAMKLGSAFQKVNFLRDYANDIDNLGRSYFPNINFDSLDEASKNVIIEDIKADFKEALTGVRQLPASSRFGVLLAYKYYVALLKKLNRKSALHIRTTRTRVPDYYKGIILCKTFIRNKINWI</sequence>
<gene>
    <name evidence="2" type="ORF">ABS766_10495</name>
</gene>
<dbReference type="Gene3D" id="1.10.600.10">
    <property type="entry name" value="Farnesyl Diphosphate Synthase"/>
    <property type="match status" value="1"/>
</dbReference>
<name>A0ABW8Z0C9_9FLAO</name>
<dbReference type="GO" id="GO:0016740">
    <property type="term" value="F:transferase activity"/>
    <property type="evidence" value="ECO:0007669"/>
    <property type="project" value="UniProtKB-KW"/>
</dbReference>
<reference evidence="2 3" key="1">
    <citation type="submission" date="2024-06" db="EMBL/GenBank/DDBJ databases">
        <authorList>
            <person name="Kaempfer P."/>
            <person name="Viver T."/>
        </authorList>
    </citation>
    <scope>NUCLEOTIDE SEQUENCE [LARGE SCALE GENOMIC DNA]</scope>
    <source>
        <strain evidence="2 3">ST-119</strain>
    </source>
</reference>
<dbReference type="RefSeq" id="WP_408085101.1">
    <property type="nucleotide sequence ID" value="NZ_JBELPZ010000009.1"/>
</dbReference>
<protein>
    <submittedName>
        <fullName evidence="2">Phytoene/squalene synthase family protein</fullName>
        <ecNumber evidence="2">2.5.1.-</ecNumber>
    </submittedName>
</protein>
<dbReference type="CDD" id="cd00683">
    <property type="entry name" value="Trans_IPPS_HH"/>
    <property type="match status" value="1"/>
</dbReference>
<dbReference type="InterPro" id="IPR033904">
    <property type="entry name" value="Trans_IPPS_HH"/>
</dbReference>
<dbReference type="InterPro" id="IPR002060">
    <property type="entry name" value="Squ/phyt_synthse"/>
</dbReference>
<dbReference type="InterPro" id="IPR008949">
    <property type="entry name" value="Isoprenoid_synthase_dom_sf"/>
</dbReference>
<dbReference type="PANTHER" id="PTHR31480">
    <property type="entry name" value="BIFUNCTIONAL LYCOPENE CYCLASE/PHYTOENE SYNTHASE"/>
    <property type="match status" value="1"/>
</dbReference>
<organism evidence="2 3">
    <name type="scientific">Flavobacterium rhizosphaerae</name>
    <dbReference type="NCBI Taxonomy" id="3163298"/>
    <lineage>
        <taxon>Bacteria</taxon>
        <taxon>Pseudomonadati</taxon>
        <taxon>Bacteroidota</taxon>
        <taxon>Flavobacteriia</taxon>
        <taxon>Flavobacteriales</taxon>
        <taxon>Flavobacteriaceae</taxon>
        <taxon>Flavobacterium</taxon>
    </lineage>
</organism>